<organism evidence="2 3">
    <name type="scientific">Rhodococcus cercidiphylli</name>
    <dbReference type="NCBI Taxonomy" id="489916"/>
    <lineage>
        <taxon>Bacteria</taxon>
        <taxon>Bacillati</taxon>
        <taxon>Actinomycetota</taxon>
        <taxon>Actinomycetes</taxon>
        <taxon>Mycobacteriales</taxon>
        <taxon>Nocardiaceae</taxon>
        <taxon>Rhodococcus</taxon>
    </lineage>
</organism>
<dbReference type="PANTHER" id="PTHR39639:SF1">
    <property type="entry name" value="DUF262 DOMAIN-CONTAINING PROTEIN"/>
    <property type="match status" value="1"/>
</dbReference>
<feature type="domain" description="GmrSD restriction endonucleases N-terminal" evidence="1">
    <location>
        <begin position="23"/>
        <end position="166"/>
    </location>
</feature>
<evidence type="ECO:0000259" key="1">
    <source>
        <dbReference type="Pfam" id="PF03235"/>
    </source>
</evidence>
<accession>A0ABU4B3H6</accession>
<reference evidence="2 3" key="1">
    <citation type="submission" date="2023-10" db="EMBL/GenBank/DDBJ databases">
        <title>Development of a sustainable strategy for remediation of hydrocarbon-contaminated territories based on the waste exchange concept.</title>
        <authorList>
            <person name="Krivoruchko A."/>
        </authorList>
    </citation>
    <scope>NUCLEOTIDE SEQUENCE [LARGE SCALE GENOMIC DNA]</scope>
    <source>
        <strain evidence="2 3">IEGM 1322</strain>
    </source>
</reference>
<dbReference type="PANTHER" id="PTHR39639">
    <property type="entry name" value="CHROMOSOME 16, WHOLE GENOME SHOTGUN SEQUENCE"/>
    <property type="match status" value="1"/>
</dbReference>
<gene>
    <name evidence="2" type="ORF">R3P95_20945</name>
</gene>
<name>A0ABU4B3H6_9NOCA</name>
<dbReference type="Pfam" id="PF03235">
    <property type="entry name" value="GmrSD_N"/>
    <property type="match status" value="1"/>
</dbReference>
<keyword evidence="3" id="KW-1185">Reference proteome</keyword>
<dbReference type="Proteomes" id="UP001185899">
    <property type="component" value="Unassembled WGS sequence"/>
</dbReference>
<protein>
    <submittedName>
        <fullName evidence="2">DUF262 domain-containing protein</fullName>
    </submittedName>
</protein>
<dbReference type="EMBL" id="JAWLKE010000008">
    <property type="protein sequence ID" value="MDV6233029.1"/>
    <property type="molecule type" value="Genomic_DNA"/>
</dbReference>
<evidence type="ECO:0000313" key="3">
    <source>
        <dbReference type="Proteomes" id="UP001185899"/>
    </source>
</evidence>
<evidence type="ECO:0000313" key="2">
    <source>
        <dbReference type="EMBL" id="MDV6233029.1"/>
    </source>
</evidence>
<comment type="caution">
    <text evidence="2">The sequence shown here is derived from an EMBL/GenBank/DDBJ whole genome shotgun (WGS) entry which is preliminary data.</text>
</comment>
<dbReference type="RefSeq" id="WP_317549354.1">
    <property type="nucleotide sequence ID" value="NZ_JAWLKE010000008.1"/>
</dbReference>
<dbReference type="InterPro" id="IPR004919">
    <property type="entry name" value="GmrSD_N"/>
</dbReference>
<sequence length="374" mass="42845">MVDSALKFEIESKVVADFRKMSQSKELILRPPYQRKAVWPDLAKVSLMETILLGYPIPEIYLAYETSADGDQSVSVVDGQQRLTALLEFLDNVYPLDGLEDESLKGSFEGKYFRDLPADVRTDFFQYRFPIRRLSNISENFVRSVFARVNRVNMVLTEQEIRNALLPGPFNEFLLDCVAHEVNTLSGVFSGERRKRGGDLEFYAEVFTTCIFGISNKKQELDERYNELSSNFEDYRSRSAEFLAMLTKLTELVKWDGRTRWSNIVDLFTLIEVGWNSREEINQSLPQDEVDKFREVMDLFQRAVSSFRRDLNQSSGSAESDDLVEAISLMLSMDREAVLRNITDYLSGVRNSSDLGSRRARSQALSAITKAVLT</sequence>
<proteinExistence type="predicted"/>